<dbReference type="PANTHER" id="PTHR36838">
    <property type="entry name" value="AUXIN EFFLUX CARRIER FAMILY PROTEIN"/>
    <property type="match status" value="1"/>
</dbReference>
<dbReference type="GO" id="GO:0005886">
    <property type="term" value="C:plasma membrane"/>
    <property type="evidence" value="ECO:0007669"/>
    <property type="project" value="UniProtKB-SubCell"/>
</dbReference>
<accession>A0A9X1IEG2</accession>
<dbReference type="EMBL" id="JAJAQI010000018">
    <property type="protein sequence ID" value="MCB4822721.1"/>
    <property type="molecule type" value="Genomic_DNA"/>
</dbReference>
<evidence type="ECO:0000256" key="4">
    <source>
        <dbReference type="ARBA" id="ARBA00022475"/>
    </source>
</evidence>
<feature type="transmembrane region" description="Helical" evidence="8">
    <location>
        <begin position="249"/>
        <end position="269"/>
    </location>
</feature>
<evidence type="ECO:0000256" key="7">
    <source>
        <dbReference type="ARBA" id="ARBA00023136"/>
    </source>
</evidence>
<evidence type="ECO:0000313" key="10">
    <source>
        <dbReference type="Proteomes" id="UP001139311"/>
    </source>
</evidence>
<keyword evidence="6 8" id="KW-1133">Transmembrane helix</keyword>
<dbReference type="AlphaFoldDB" id="A0A9X1IEG2"/>
<keyword evidence="5 8" id="KW-0812">Transmembrane</keyword>
<protein>
    <submittedName>
        <fullName evidence="9">AEC family transporter</fullName>
    </submittedName>
</protein>
<evidence type="ECO:0000256" key="8">
    <source>
        <dbReference type="SAM" id="Phobius"/>
    </source>
</evidence>
<sequence length="303" mass="31068">MILYLDVFVPPFGLLLLGALLRRHLLREEAVWAGIERLVFWVLMPALLCSAIAAVDLAALPIGGMAVAIWLSLLGGAALSVGLARLARLDHPAMTSVFQGGIRFNNLMGFAVTGGLFGAAGTSLGAVATGLIVPCVQFMTTLAFALGGGRRFSATRALRQLALNPLLLACLAGFAISLAGGLPPGLAPLTRTIGQASIALGLLCVGAALSPGALRGRLPLQLATSVIKLVLVPLMVLGTGRALGLDPLALSVALVFMALPTATTSYVMARAMGGDAPLMAALTTLEHVLAVLTLPLWILLLGS</sequence>
<feature type="transmembrane region" description="Helical" evidence="8">
    <location>
        <begin position="65"/>
        <end position="86"/>
    </location>
</feature>
<feature type="transmembrane region" description="Helical" evidence="8">
    <location>
        <begin position="107"/>
        <end position="125"/>
    </location>
</feature>
<reference evidence="9" key="1">
    <citation type="submission" date="2021-10" db="EMBL/GenBank/DDBJ databases">
        <title>Roseicella aerolatum sp. nov., isolated from aerosols of e-waste dismantling site.</title>
        <authorList>
            <person name="Qin T."/>
        </authorList>
    </citation>
    <scope>NUCLEOTIDE SEQUENCE</scope>
    <source>
        <strain evidence="9">GB24</strain>
    </source>
</reference>
<dbReference type="InterPro" id="IPR038770">
    <property type="entry name" value="Na+/solute_symporter_sf"/>
</dbReference>
<evidence type="ECO:0000256" key="2">
    <source>
        <dbReference type="ARBA" id="ARBA00010145"/>
    </source>
</evidence>
<comment type="subcellular location">
    <subcellularLocation>
        <location evidence="1">Cell membrane</location>
        <topology evidence="1">Multi-pass membrane protein</topology>
    </subcellularLocation>
</comment>
<organism evidence="9 10">
    <name type="scientific">Roseicella aerolata</name>
    <dbReference type="NCBI Taxonomy" id="2883479"/>
    <lineage>
        <taxon>Bacteria</taxon>
        <taxon>Pseudomonadati</taxon>
        <taxon>Pseudomonadota</taxon>
        <taxon>Alphaproteobacteria</taxon>
        <taxon>Acetobacterales</taxon>
        <taxon>Roseomonadaceae</taxon>
        <taxon>Roseicella</taxon>
    </lineage>
</organism>
<evidence type="ECO:0000256" key="6">
    <source>
        <dbReference type="ARBA" id="ARBA00022989"/>
    </source>
</evidence>
<comment type="caution">
    <text evidence="9">The sequence shown here is derived from an EMBL/GenBank/DDBJ whole genome shotgun (WGS) entry which is preliminary data.</text>
</comment>
<feature type="transmembrane region" description="Helical" evidence="8">
    <location>
        <begin position="38"/>
        <end position="59"/>
    </location>
</feature>
<dbReference type="Pfam" id="PF03547">
    <property type="entry name" value="Mem_trans"/>
    <property type="match status" value="1"/>
</dbReference>
<dbReference type="InterPro" id="IPR004776">
    <property type="entry name" value="Mem_transp_PIN-like"/>
</dbReference>
<name>A0A9X1IEG2_9PROT</name>
<dbReference type="PANTHER" id="PTHR36838:SF4">
    <property type="entry name" value="AUXIN EFFLUX CARRIER FAMILY PROTEIN"/>
    <property type="match status" value="1"/>
</dbReference>
<dbReference type="RefSeq" id="WP_226608772.1">
    <property type="nucleotide sequence ID" value="NZ_JAJAQI010000018.1"/>
</dbReference>
<feature type="transmembrane region" description="Helical" evidence="8">
    <location>
        <begin position="161"/>
        <end position="181"/>
    </location>
</feature>
<keyword evidence="7 8" id="KW-0472">Membrane</keyword>
<feature type="transmembrane region" description="Helical" evidence="8">
    <location>
        <begin position="226"/>
        <end position="243"/>
    </location>
</feature>
<feature type="transmembrane region" description="Helical" evidence="8">
    <location>
        <begin position="276"/>
        <end position="300"/>
    </location>
</feature>
<keyword evidence="3" id="KW-0813">Transport</keyword>
<evidence type="ECO:0000313" key="9">
    <source>
        <dbReference type="EMBL" id="MCB4822721.1"/>
    </source>
</evidence>
<evidence type="ECO:0000256" key="1">
    <source>
        <dbReference type="ARBA" id="ARBA00004651"/>
    </source>
</evidence>
<keyword evidence="10" id="KW-1185">Reference proteome</keyword>
<feature type="transmembrane region" description="Helical" evidence="8">
    <location>
        <begin position="7"/>
        <end position="26"/>
    </location>
</feature>
<gene>
    <name evidence="9" type="ORF">LHA35_13360</name>
</gene>
<dbReference type="Proteomes" id="UP001139311">
    <property type="component" value="Unassembled WGS sequence"/>
</dbReference>
<feature type="transmembrane region" description="Helical" evidence="8">
    <location>
        <begin position="131"/>
        <end position="149"/>
    </location>
</feature>
<dbReference type="Gene3D" id="1.20.1530.20">
    <property type="match status" value="1"/>
</dbReference>
<comment type="similarity">
    <text evidence="2">Belongs to the auxin efflux carrier (TC 2.A.69) family.</text>
</comment>
<dbReference type="GO" id="GO:0055085">
    <property type="term" value="P:transmembrane transport"/>
    <property type="evidence" value="ECO:0007669"/>
    <property type="project" value="InterPro"/>
</dbReference>
<evidence type="ECO:0000256" key="3">
    <source>
        <dbReference type="ARBA" id="ARBA00022448"/>
    </source>
</evidence>
<keyword evidence="4" id="KW-1003">Cell membrane</keyword>
<proteinExistence type="inferred from homology"/>
<evidence type="ECO:0000256" key="5">
    <source>
        <dbReference type="ARBA" id="ARBA00022692"/>
    </source>
</evidence>